<accession>A0A1H6DN10</accession>
<evidence type="ECO:0000259" key="1">
    <source>
        <dbReference type="Pfam" id="PF17765"/>
    </source>
</evidence>
<dbReference type="PANTHER" id="PTHR35010:SF2">
    <property type="entry name" value="BLL4672 PROTEIN"/>
    <property type="match status" value="1"/>
</dbReference>
<gene>
    <name evidence="2" type="ORF">SAMN04489712_119136</name>
</gene>
<dbReference type="InterPro" id="IPR041413">
    <property type="entry name" value="MLTR_LBD"/>
</dbReference>
<reference evidence="3" key="1">
    <citation type="submission" date="2016-10" db="EMBL/GenBank/DDBJ databases">
        <authorList>
            <person name="Varghese N."/>
            <person name="Submissions S."/>
        </authorList>
    </citation>
    <scope>NUCLEOTIDE SEQUENCE [LARGE SCALE GENOMIC DNA]</scope>
    <source>
        <strain evidence="3">DSM 43163</strain>
    </source>
</reference>
<dbReference type="EMBL" id="FNVO01000019">
    <property type="protein sequence ID" value="SEG86649.1"/>
    <property type="molecule type" value="Genomic_DNA"/>
</dbReference>
<dbReference type="Proteomes" id="UP000236723">
    <property type="component" value="Unassembled WGS sequence"/>
</dbReference>
<dbReference type="PANTHER" id="PTHR35010">
    <property type="entry name" value="BLL4672 PROTEIN-RELATED"/>
    <property type="match status" value="1"/>
</dbReference>
<name>A0A1H6DN10_9ACTN</name>
<dbReference type="Pfam" id="PF17765">
    <property type="entry name" value="MLTR_LBD"/>
    <property type="match status" value="1"/>
</dbReference>
<keyword evidence="3" id="KW-1185">Reference proteome</keyword>
<protein>
    <recommendedName>
        <fullName evidence="1">MmyB-like transcription regulator ligand binding domain-containing protein</fullName>
    </recommendedName>
</protein>
<dbReference type="RefSeq" id="WP_235018258.1">
    <property type="nucleotide sequence ID" value="NZ_FNVO01000019.1"/>
</dbReference>
<feature type="domain" description="MmyB-like transcription regulator ligand binding" evidence="1">
    <location>
        <begin position="21"/>
        <end position="94"/>
    </location>
</feature>
<dbReference type="Gene3D" id="3.30.450.180">
    <property type="match status" value="1"/>
</dbReference>
<evidence type="ECO:0000313" key="2">
    <source>
        <dbReference type="EMBL" id="SEG86649.1"/>
    </source>
</evidence>
<proteinExistence type="predicted"/>
<sequence>MAPNVADTAAHPNGEITDGFTLTIEALQAASADFRRLWAEHEVAVRRVDRKTILHPRVGRLTMDCETLVTPDQGQQLLVLTPADAEARERLELLRVLGIEEFPTGATDTPVR</sequence>
<dbReference type="AlphaFoldDB" id="A0A1H6DN10"/>
<evidence type="ECO:0000313" key="3">
    <source>
        <dbReference type="Proteomes" id="UP000236723"/>
    </source>
</evidence>
<organism evidence="2 3">
    <name type="scientific">Thermomonospora echinospora</name>
    <dbReference type="NCBI Taxonomy" id="1992"/>
    <lineage>
        <taxon>Bacteria</taxon>
        <taxon>Bacillati</taxon>
        <taxon>Actinomycetota</taxon>
        <taxon>Actinomycetes</taxon>
        <taxon>Streptosporangiales</taxon>
        <taxon>Thermomonosporaceae</taxon>
        <taxon>Thermomonospora</taxon>
    </lineage>
</organism>